<gene>
    <name evidence="2" type="ORF">E2C01_005610</name>
</gene>
<evidence type="ECO:0000313" key="3">
    <source>
        <dbReference type="Proteomes" id="UP000324222"/>
    </source>
</evidence>
<organism evidence="2 3">
    <name type="scientific">Portunus trituberculatus</name>
    <name type="common">Swimming crab</name>
    <name type="synonym">Neptunus trituberculatus</name>
    <dbReference type="NCBI Taxonomy" id="210409"/>
    <lineage>
        <taxon>Eukaryota</taxon>
        <taxon>Metazoa</taxon>
        <taxon>Ecdysozoa</taxon>
        <taxon>Arthropoda</taxon>
        <taxon>Crustacea</taxon>
        <taxon>Multicrustacea</taxon>
        <taxon>Malacostraca</taxon>
        <taxon>Eumalacostraca</taxon>
        <taxon>Eucarida</taxon>
        <taxon>Decapoda</taxon>
        <taxon>Pleocyemata</taxon>
        <taxon>Brachyura</taxon>
        <taxon>Eubrachyura</taxon>
        <taxon>Portunoidea</taxon>
        <taxon>Portunidae</taxon>
        <taxon>Portuninae</taxon>
        <taxon>Portunus</taxon>
    </lineage>
</organism>
<accession>A0A5B7CUU1</accession>
<name>A0A5B7CUU1_PORTR</name>
<keyword evidence="1" id="KW-1133">Transmembrane helix</keyword>
<keyword evidence="1" id="KW-0812">Transmembrane</keyword>
<dbReference type="Proteomes" id="UP000324222">
    <property type="component" value="Unassembled WGS sequence"/>
</dbReference>
<keyword evidence="1" id="KW-0472">Membrane</keyword>
<sequence>MNMESHPGSERVNVTVRVKSADLETIGAEAGVLIVLAYLTLVAEINK</sequence>
<feature type="transmembrane region" description="Helical" evidence="1">
    <location>
        <begin position="26"/>
        <end position="45"/>
    </location>
</feature>
<proteinExistence type="predicted"/>
<keyword evidence="3" id="KW-1185">Reference proteome</keyword>
<comment type="caution">
    <text evidence="2">The sequence shown here is derived from an EMBL/GenBank/DDBJ whole genome shotgun (WGS) entry which is preliminary data.</text>
</comment>
<evidence type="ECO:0000313" key="2">
    <source>
        <dbReference type="EMBL" id="MPC12895.1"/>
    </source>
</evidence>
<protein>
    <submittedName>
        <fullName evidence="2">Uncharacterized protein</fullName>
    </submittedName>
</protein>
<dbReference type="EMBL" id="VSRR010000244">
    <property type="protein sequence ID" value="MPC12895.1"/>
    <property type="molecule type" value="Genomic_DNA"/>
</dbReference>
<reference evidence="2 3" key="1">
    <citation type="submission" date="2019-05" db="EMBL/GenBank/DDBJ databases">
        <title>Another draft genome of Portunus trituberculatus and its Hox gene families provides insights of decapod evolution.</title>
        <authorList>
            <person name="Jeong J.-H."/>
            <person name="Song I."/>
            <person name="Kim S."/>
            <person name="Choi T."/>
            <person name="Kim D."/>
            <person name="Ryu S."/>
            <person name="Kim W."/>
        </authorList>
    </citation>
    <scope>NUCLEOTIDE SEQUENCE [LARGE SCALE GENOMIC DNA]</scope>
    <source>
        <tissue evidence="2">Muscle</tissue>
    </source>
</reference>
<evidence type="ECO:0000256" key="1">
    <source>
        <dbReference type="SAM" id="Phobius"/>
    </source>
</evidence>
<dbReference type="AlphaFoldDB" id="A0A5B7CUU1"/>